<dbReference type="EMBL" id="JAZHBO010000001">
    <property type="protein sequence ID" value="MEF2155427.1"/>
    <property type="molecule type" value="Genomic_DNA"/>
</dbReference>
<evidence type="ECO:0000256" key="3">
    <source>
        <dbReference type="ARBA" id="ARBA00012640"/>
    </source>
</evidence>
<sequence length="221" mass="23829">MERTLLFDFDSTWTRVEALDLLAEQLADEGRLSRAAAIEIAQVTELGMSGAIGFGESLRRRMAVLDIGLGDITALAQTLKAQVSDSIVANADWVRANAARIRIVSNGFVEFIAPVVAELGIAEDRVVANRFLLDTDDRIIGADPASPLAADNGKPIAVRALNLKGDVWAIGDGFTDYQIKQGGAATQFVAFTENVRRQHVVDLADFEAPSLDVLIAHDTRP</sequence>
<accession>A0ABU7UXY8</accession>
<dbReference type="RefSeq" id="WP_331703473.1">
    <property type="nucleotide sequence ID" value="NZ_JAZHBO010000001.1"/>
</dbReference>
<dbReference type="Gene3D" id="3.40.50.1000">
    <property type="entry name" value="HAD superfamily/HAD-like"/>
    <property type="match status" value="1"/>
</dbReference>
<comment type="pathway">
    <text evidence="2">Amino-acid biosynthesis; L-serine biosynthesis; L-serine from 3-phospho-D-glycerate: step 3/3.</text>
</comment>
<comment type="cofactor">
    <cofactor evidence="1">
        <name>Mg(2+)</name>
        <dbReference type="ChEBI" id="CHEBI:18420"/>
    </cofactor>
</comment>
<evidence type="ECO:0000256" key="4">
    <source>
        <dbReference type="ARBA" id="ARBA00022605"/>
    </source>
</evidence>
<keyword evidence="12" id="KW-1185">Reference proteome</keyword>
<proteinExistence type="predicted"/>
<dbReference type="Proteomes" id="UP001356170">
    <property type="component" value="Unassembled WGS sequence"/>
</dbReference>
<comment type="catalytic activity">
    <reaction evidence="10">
        <text>O-phospho-D-serine + H2O = D-serine + phosphate</text>
        <dbReference type="Rhea" id="RHEA:24873"/>
        <dbReference type="ChEBI" id="CHEBI:15377"/>
        <dbReference type="ChEBI" id="CHEBI:35247"/>
        <dbReference type="ChEBI" id="CHEBI:43474"/>
        <dbReference type="ChEBI" id="CHEBI:58680"/>
        <dbReference type="EC" id="3.1.3.3"/>
    </reaction>
</comment>
<evidence type="ECO:0000256" key="2">
    <source>
        <dbReference type="ARBA" id="ARBA00005135"/>
    </source>
</evidence>
<dbReference type="InterPro" id="IPR050582">
    <property type="entry name" value="HAD-like_SerB"/>
</dbReference>
<evidence type="ECO:0000256" key="7">
    <source>
        <dbReference type="ARBA" id="ARBA00022842"/>
    </source>
</evidence>
<evidence type="ECO:0000256" key="8">
    <source>
        <dbReference type="ARBA" id="ARBA00023299"/>
    </source>
</evidence>
<dbReference type="SUPFAM" id="SSF56784">
    <property type="entry name" value="HAD-like"/>
    <property type="match status" value="1"/>
</dbReference>
<evidence type="ECO:0000256" key="10">
    <source>
        <dbReference type="ARBA" id="ARBA00048523"/>
    </source>
</evidence>
<dbReference type="PANTHER" id="PTHR43344">
    <property type="entry name" value="PHOSPHOSERINE PHOSPHATASE"/>
    <property type="match status" value="1"/>
</dbReference>
<keyword evidence="7" id="KW-0460">Magnesium</keyword>
<name>A0ABU7UXY8_9GAMM</name>
<evidence type="ECO:0000256" key="9">
    <source>
        <dbReference type="ARBA" id="ARBA00048138"/>
    </source>
</evidence>
<keyword evidence="5" id="KW-0479">Metal-binding</keyword>
<dbReference type="InterPro" id="IPR023214">
    <property type="entry name" value="HAD_sf"/>
</dbReference>
<comment type="catalytic activity">
    <reaction evidence="9">
        <text>O-phospho-L-serine + H2O = L-serine + phosphate</text>
        <dbReference type="Rhea" id="RHEA:21208"/>
        <dbReference type="ChEBI" id="CHEBI:15377"/>
        <dbReference type="ChEBI" id="CHEBI:33384"/>
        <dbReference type="ChEBI" id="CHEBI:43474"/>
        <dbReference type="ChEBI" id="CHEBI:57524"/>
        <dbReference type="EC" id="3.1.3.3"/>
    </reaction>
</comment>
<protein>
    <recommendedName>
        <fullName evidence="3">phosphoserine phosphatase</fullName>
        <ecNumber evidence="3">3.1.3.3</ecNumber>
    </recommendedName>
</protein>
<evidence type="ECO:0000256" key="5">
    <source>
        <dbReference type="ARBA" id="ARBA00022723"/>
    </source>
</evidence>
<evidence type="ECO:0000256" key="1">
    <source>
        <dbReference type="ARBA" id="ARBA00001946"/>
    </source>
</evidence>
<evidence type="ECO:0000256" key="6">
    <source>
        <dbReference type="ARBA" id="ARBA00022801"/>
    </source>
</evidence>
<dbReference type="PANTHER" id="PTHR43344:SF2">
    <property type="entry name" value="PHOSPHOSERINE PHOSPHATASE"/>
    <property type="match status" value="1"/>
</dbReference>
<dbReference type="Pfam" id="PF12710">
    <property type="entry name" value="HAD"/>
    <property type="match status" value="1"/>
</dbReference>
<organism evidence="11 12">
    <name type="scientific">Aquilutibacter rugosus</name>
    <dbReference type="NCBI Taxonomy" id="3115820"/>
    <lineage>
        <taxon>Bacteria</taxon>
        <taxon>Pseudomonadati</taxon>
        <taxon>Pseudomonadota</taxon>
        <taxon>Gammaproteobacteria</taxon>
        <taxon>Lysobacterales</taxon>
        <taxon>Lysobacteraceae</taxon>
        <taxon>Aquilutibacter</taxon>
    </lineage>
</organism>
<dbReference type="Gene3D" id="1.10.150.210">
    <property type="entry name" value="Phosphoserine phosphatase, domain 2"/>
    <property type="match status" value="1"/>
</dbReference>
<evidence type="ECO:0000313" key="12">
    <source>
        <dbReference type="Proteomes" id="UP001356170"/>
    </source>
</evidence>
<reference evidence="11 12" key="1">
    <citation type="submission" date="2024-01" db="EMBL/GenBank/DDBJ databases">
        <title>Novel species of the genus Luteimonas isolated from rivers.</title>
        <authorList>
            <person name="Lu H."/>
        </authorList>
    </citation>
    <scope>NUCLEOTIDE SEQUENCE [LARGE SCALE GENOMIC DNA]</scope>
    <source>
        <strain evidence="11 12">FXH3W</strain>
    </source>
</reference>
<dbReference type="EC" id="3.1.3.3" evidence="3"/>
<dbReference type="InterPro" id="IPR036412">
    <property type="entry name" value="HAD-like_sf"/>
</dbReference>
<comment type="caution">
    <text evidence="11">The sequence shown here is derived from an EMBL/GenBank/DDBJ whole genome shotgun (WGS) entry which is preliminary data.</text>
</comment>
<keyword evidence="6" id="KW-0378">Hydrolase</keyword>
<gene>
    <name evidence="11" type="ORF">V3390_04165</name>
</gene>
<keyword evidence="4" id="KW-0028">Amino-acid biosynthesis</keyword>
<evidence type="ECO:0000313" key="11">
    <source>
        <dbReference type="EMBL" id="MEF2155427.1"/>
    </source>
</evidence>
<keyword evidence="8" id="KW-0718">Serine biosynthesis</keyword>